<organism evidence="10 11">
    <name type="scientific">Sphingomicrobium sediminis</name>
    <dbReference type="NCBI Taxonomy" id="2950949"/>
    <lineage>
        <taxon>Bacteria</taxon>
        <taxon>Pseudomonadati</taxon>
        <taxon>Pseudomonadota</taxon>
        <taxon>Alphaproteobacteria</taxon>
        <taxon>Sphingomonadales</taxon>
        <taxon>Sphingomonadaceae</taxon>
        <taxon>Sphingomicrobium</taxon>
    </lineage>
</organism>
<dbReference type="Pfam" id="PF03734">
    <property type="entry name" value="YkuD"/>
    <property type="match status" value="1"/>
</dbReference>
<dbReference type="Gene3D" id="2.40.440.10">
    <property type="entry name" value="L,D-transpeptidase catalytic domain-like"/>
    <property type="match status" value="1"/>
</dbReference>
<dbReference type="InterPro" id="IPR005490">
    <property type="entry name" value="LD_TPept_cat_dom"/>
</dbReference>
<dbReference type="GO" id="GO:0071555">
    <property type="term" value="P:cell wall organization"/>
    <property type="evidence" value="ECO:0007669"/>
    <property type="project" value="UniProtKB-UniRule"/>
</dbReference>
<dbReference type="AlphaFoldDB" id="A0A9X2EL94"/>
<dbReference type="RefSeq" id="WP_252113472.1">
    <property type="nucleotide sequence ID" value="NZ_JAMSHT010000001.1"/>
</dbReference>
<dbReference type="PANTHER" id="PTHR30582:SF2">
    <property type="entry name" value="L,D-TRANSPEPTIDASE YCIB-RELATED"/>
    <property type="match status" value="1"/>
</dbReference>
<dbReference type="CDD" id="cd16913">
    <property type="entry name" value="YkuD_like"/>
    <property type="match status" value="1"/>
</dbReference>
<keyword evidence="4 7" id="KW-0133">Cell shape</keyword>
<dbReference type="NCBIfam" id="NF004785">
    <property type="entry name" value="PRK06132.1-2"/>
    <property type="match status" value="1"/>
</dbReference>
<dbReference type="InterPro" id="IPR050979">
    <property type="entry name" value="LD-transpeptidase"/>
</dbReference>
<dbReference type="PROSITE" id="PS52029">
    <property type="entry name" value="LD_TPASE"/>
    <property type="match status" value="1"/>
</dbReference>
<feature type="active site" description="Nucleophile" evidence="7">
    <location>
        <position position="150"/>
    </location>
</feature>
<name>A0A9X2EL94_9SPHN</name>
<dbReference type="GO" id="GO:0018104">
    <property type="term" value="P:peptidoglycan-protein cross-linking"/>
    <property type="evidence" value="ECO:0007669"/>
    <property type="project" value="TreeGrafter"/>
</dbReference>
<keyword evidence="11" id="KW-1185">Reference proteome</keyword>
<dbReference type="EMBL" id="JAMSHT010000001">
    <property type="protein sequence ID" value="MCM8557429.1"/>
    <property type="molecule type" value="Genomic_DNA"/>
</dbReference>
<evidence type="ECO:0000256" key="1">
    <source>
        <dbReference type="ARBA" id="ARBA00004752"/>
    </source>
</evidence>
<evidence type="ECO:0000313" key="10">
    <source>
        <dbReference type="EMBL" id="MCM8557429.1"/>
    </source>
</evidence>
<comment type="similarity">
    <text evidence="2">Belongs to the YkuD family.</text>
</comment>
<reference evidence="10" key="1">
    <citation type="submission" date="2022-06" db="EMBL/GenBank/DDBJ databases">
        <title>Sphingomicrobium sedimins sp. nov., a marine bacterium isolated from tidal flat.</title>
        <authorList>
            <person name="Kim C.-H."/>
            <person name="Yoo Y."/>
            <person name="Kim J.-J."/>
        </authorList>
    </citation>
    <scope>NUCLEOTIDE SEQUENCE</scope>
    <source>
        <strain evidence="10">GRR-S6-50</strain>
    </source>
</reference>
<dbReference type="GO" id="GO:0005576">
    <property type="term" value="C:extracellular region"/>
    <property type="evidence" value="ECO:0007669"/>
    <property type="project" value="TreeGrafter"/>
</dbReference>
<dbReference type="GO" id="GO:0008360">
    <property type="term" value="P:regulation of cell shape"/>
    <property type="evidence" value="ECO:0007669"/>
    <property type="project" value="UniProtKB-UniRule"/>
</dbReference>
<keyword evidence="5 7" id="KW-0573">Peptidoglycan synthesis</keyword>
<comment type="pathway">
    <text evidence="1 7">Cell wall biogenesis; peptidoglycan biosynthesis.</text>
</comment>
<evidence type="ECO:0000256" key="4">
    <source>
        <dbReference type="ARBA" id="ARBA00022960"/>
    </source>
</evidence>
<sequence length="175" mass="19450">MSRLATFLGAVGALVLMTQDPALAAPADDNIASERFHADLYEEAGTTVLYPGEYHWFRNDSGADVHLVVDLSDQVMYVYQDRQLLAATTVSTGKDGHETPLGKFEILEKNEEHYSNLYDDAPMPYMQRLTWDGIALHAGSLPGYPASHGCIRLPMSFAEQLFELTDFETEVYVVA</sequence>
<proteinExistence type="inferred from homology"/>
<dbReference type="InterPro" id="IPR038063">
    <property type="entry name" value="Transpep_catalytic_dom"/>
</dbReference>
<feature type="signal peptide" evidence="8">
    <location>
        <begin position="1"/>
        <end position="24"/>
    </location>
</feature>
<keyword evidence="3" id="KW-0808">Transferase</keyword>
<evidence type="ECO:0000313" key="11">
    <source>
        <dbReference type="Proteomes" id="UP001155128"/>
    </source>
</evidence>
<evidence type="ECO:0000256" key="5">
    <source>
        <dbReference type="ARBA" id="ARBA00022984"/>
    </source>
</evidence>
<keyword evidence="6 7" id="KW-0961">Cell wall biogenesis/degradation</keyword>
<dbReference type="GO" id="GO:0071972">
    <property type="term" value="F:peptidoglycan L,D-transpeptidase activity"/>
    <property type="evidence" value="ECO:0007669"/>
    <property type="project" value="TreeGrafter"/>
</dbReference>
<evidence type="ECO:0000256" key="6">
    <source>
        <dbReference type="ARBA" id="ARBA00023316"/>
    </source>
</evidence>
<evidence type="ECO:0000256" key="3">
    <source>
        <dbReference type="ARBA" id="ARBA00022679"/>
    </source>
</evidence>
<keyword evidence="8" id="KW-0732">Signal</keyword>
<protein>
    <submittedName>
        <fullName evidence="10">L,D-transpeptidase family protein</fullName>
    </submittedName>
</protein>
<feature type="domain" description="L,D-TPase catalytic" evidence="9">
    <location>
        <begin position="65"/>
        <end position="174"/>
    </location>
</feature>
<dbReference type="PANTHER" id="PTHR30582">
    <property type="entry name" value="L,D-TRANSPEPTIDASE"/>
    <property type="match status" value="1"/>
</dbReference>
<comment type="caution">
    <text evidence="10">The sequence shown here is derived from an EMBL/GenBank/DDBJ whole genome shotgun (WGS) entry which is preliminary data.</text>
</comment>
<dbReference type="GO" id="GO:0016740">
    <property type="term" value="F:transferase activity"/>
    <property type="evidence" value="ECO:0007669"/>
    <property type="project" value="UniProtKB-KW"/>
</dbReference>
<dbReference type="SUPFAM" id="SSF141523">
    <property type="entry name" value="L,D-transpeptidase catalytic domain-like"/>
    <property type="match status" value="1"/>
</dbReference>
<feature type="active site" description="Proton donor/acceptor" evidence="7">
    <location>
        <position position="137"/>
    </location>
</feature>
<evidence type="ECO:0000256" key="7">
    <source>
        <dbReference type="PROSITE-ProRule" id="PRU01373"/>
    </source>
</evidence>
<evidence type="ECO:0000256" key="8">
    <source>
        <dbReference type="SAM" id="SignalP"/>
    </source>
</evidence>
<evidence type="ECO:0000259" key="9">
    <source>
        <dbReference type="PROSITE" id="PS52029"/>
    </source>
</evidence>
<feature type="chain" id="PRO_5040721078" evidence="8">
    <location>
        <begin position="25"/>
        <end position="175"/>
    </location>
</feature>
<accession>A0A9X2EL94</accession>
<evidence type="ECO:0000256" key="2">
    <source>
        <dbReference type="ARBA" id="ARBA00005992"/>
    </source>
</evidence>
<dbReference type="Proteomes" id="UP001155128">
    <property type="component" value="Unassembled WGS sequence"/>
</dbReference>
<gene>
    <name evidence="10" type="ORF">NDO55_06310</name>
</gene>